<proteinExistence type="predicted"/>
<keyword evidence="1" id="KW-0503">Monooxygenase</keyword>
<keyword evidence="4" id="KW-1185">Reference proteome</keyword>
<dbReference type="Proteomes" id="UP000000673">
    <property type="component" value="Unassembled WGS sequence"/>
</dbReference>
<dbReference type="AlphaFoldDB" id="W5JVQ6"/>
<organism evidence="2">
    <name type="scientific">Anopheles darlingi</name>
    <name type="common">Mosquito</name>
    <dbReference type="NCBI Taxonomy" id="43151"/>
    <lineage>
        <taxon>Eukaryota</taxon>
        <taxon>Metazoa</taxon>
        <taxon>Ecdysozoa</taxon>
        <taxon>Arthropoda</taxon>
        <taxon>Hexapoda</taxon>
        <taxon>Insecta</taxon>
        <taxon>Pterygota</taxon>
        <taxon>Neoptera</taxon>
        <taxon>Endopterygota</taxon>
        <taxon>Diptera</taxon>
        <taxon>Nematocera</taxon>
        <taxon>Culicoidea</taxon>
        <taxon>Culicidae</taxon>
        <taxon>Anophelinae</taxon>
        <taxon>Anopheles</taxon>
    </lineage>
</organism>
<reference evidence="2" key="2">
    <citation type="submission" date="2010-05" db="EMBL/GenBank/DDBJ databases">
        <authorList>
            <person name="Almeida L.G."/>
            <person name="Nicolas M.F."/>
            <person name="Souza R.C."/>
            <person name="Vasconcelos A.T.R."/>
        </authorList>
    </citation>
    <scope>NUCLEOTIDE SEQUENCE</scope>
</reference>
<dbReference type="Gene3D" id="1.10.630.10">
    <property type="entry name" value="Cytochrome P450"/>
    <property type="match status" value="1"/>
</dbReference>
<reference evidence="2 4" key="1">
    <citation type="journal article" date="2010" name="BMC Genomics">
        <title>Combination of measures distinguishes pre-miRNAs from other stem-loops in the genome of the newly sequenced Anopheles darlingi.</title>
        <authorList>
            <person name="Mendes N.D."/>
            <person name="Freitas A.T."/>
            <person name="Vasconcelos A.T."/>
            <person name="Sagot M.F."/>
        </authorList>
    </citation>
    <scope>NUCLEOTIDE SEQUENCE</scope>
</reference>
<evidence type="ECO:0000256" key="1">
    <source>
        <dbReference type="ARBA" id="ARBA00023033"/>
    </source>
</evidence>
<reference evidence="3" key="4">
    <citation type="submission" date="2015-06" db="UniProtKB">
        <authorList>
            <consortium name="EnsemblMetazoa"/>
        </authorList>
    </citation>
    <scope>IDENTIFICATION</scope>
</reference>
<dbReference type="EnsemblMetazoa" id="ADAC000696-RA">
    <property type="protein sequence ID" value="ADAC000696-PA"/>
    <property type="gene ID" value="ADAC000696"/>
</dbReference>
<keyword evidence="1" id="KW-0560">Oxidoreductase</keyword>
<dbReference type="GO" id="GO:0016705">
    <property type="term" value="F:oxidoreductase activity, acting on paired donors, with incorporation or reduction of molecular oxygen"/>
    <property type="evidence" value="ECO:0007669"/>
    <property type="project" value="InterPro"/>
</dbReference>
<protein>
    <submittedName>
        <fullName evidence="2 3">Uncharacterized protein</fullName>
    </submittedName>
</protein>
<dbReference type="SUPFAM" id="SSF48264">
    <property type="entry name" value="Cytochrome P450"/>
    <property type="match status" value="1"/>
</dbReference>
<reference evidence="2" key="3">
    <citation type="journal article" date="2013" name="Nucleic Acids Res.">
        <title>The genome of Anopheles darlingi, the main neotropical malaria vector.</title>
        <authorList>
            <person name="Marinotti O."/>
            <person name="Cerqueira G.C."/>
            <person name="de Almeida L.G."/>
            <person name="Ferro M.I."/>
            <person name="Loreto E.L."/>
            <person name="Zaha A."/>
            <person name="Teixeira S.M."/>
            <person name="Wespiser A.R."/>
            <person name="Almeida E Silva A."/>
            <person name="Schlindwein A.D."/>
            <person name="Pacheco A.C."/>
            <person name="Silva A.L."/>
            <person name="Graveley B.R."/>
            <person name="Walenz B.P."/>
            <person name="Lima Bde A."/>
            <person name="Ribeiro C.A."/>
            <person name="Nunes-Silva C.G."/>
            <person name="de Carvalho C.R."/>
            <person name="Soares C.M."/>
            <person name="de Menezes C.B."/>
            <person name="Matiolli C."/>
            <person name="Caffrey D."/>
            <person name="Araujo D.A."/>
            <person name="de Oliveira D.M."/>
            <person name="Golenbock D."/>
            <person name="Grisard E.C."/>
            <person name="Fantinatti-Garboggini F."/>
            <person name="de Carvalho F.M."/>
            <person name="Barcellos F.G."/>
            <person name="Prosdocimi F."/>
            <person name="May G."/>
            <person name="Azevedo Junior G.M."/>
            <person name="Guimaraes G.M."/>
            <person name="Goldman G.H."/>
            <person name="Padilha I.Q."/>
            <person name="Batista Jda S."/>
            <person name="Ferro J.A."/>
            <person name="Ribeiro J.M."/>
            <person name="Fietto J.L."/>
            <person name="Dabbas K.M."/>
            <person name="Cerdeira L."/>
            <person name="Agnez-Lima L.F."/>
            <person name="Brocchi M."/>
            <person name="de Carvalho M.O."/>
            <person name="Teixeira Mde M."/>
            <person name="Diniz Maia Mde M."/>
            <person name="Goldman M.H."/>
            <person name="Cruz Schneider M.P."/>
            <person name="Felipe M.S."/>
            <person name="Hungria M."/>
            <person name="Nicolas M.F."/>
            <person name="Pereira M."/>
            <person name="Montes M.A."/>
            <person name="Cantao M.E."/>
            <person name="Vincentz M."/>
            <person name="Rafael M.S."/>
            <person name="Silverman N."/>
            <person name="Stoco P.H."/>
            <person name="Souza R.C."/>
            <person name="Vicentini R."/>
            <person name="Gazzinelli R.T."/>
            <person name="Neves Rde O."/>
            <person name="Silva R."/>
            <person name="Astolfi-Filho S."/>
            <person name="Maciel T.E."/>
            <person name="Urmenyi T.P."/>
            <person name="Tadei W.P."/>
            <person name="Camargo E.P."/>
            <person name="de Vasconcelos A.T."/>
        </authorList>
    </citation>
    <scope>NUCLEOTIDE SEQUENCE</scope>
</reference>
<evidence type="ECO:0000313" key="4">
    <source>
        <dbReference type="Proteomes" id="UP000000673"/>
    </source>
</evidence>
<evidence type="ECO:0000313" key="3">
    <source>
        <dbReference type="EnsemblMetazoa" id="ADAC000696-PA"/>
    </source>
</evidence>
<accession>W5JVQ6</accession>
<name>W5JVQ6_ANODA</name>
<dbReference type="GO" id="GO:0005506">
    <property type="term" value="F:iron ion binding"/>
    <property type="evidence" value="ECO:0007669"/>
    <property type="project" value="InterPro"/>
</dbReference>
<dbReference type="GO" id="GO:0020037">
    <property type="term" value="F:heme binding"/>
    <property type="evidence" value="ECO:0007669"/>
    <property type="project" value="InterPro"/>
</dbReference>
<dbReference type="GO" id="GO:0004497">
    <property type="term" value="F:monooxygenase activity"/>
    <property type="evidence" value="ECO:0007669"/>
    <property type="project" value="UniProtKB-KW"/>
</dbReference>
<evidence type="ECO:0000313" key="2">
    <source>
        <dbReference type="EMBL" id="ETN67498.1"/>
    </source>
</evidence>
<dbReference type="EMBL" id="ADMH02000177">
    <property type="protein sequence ID" value="ETN67498.1"/>
    <property type="molecule type" value="Genomic_DNA"/>
</dbReference>
<gene>
    <name evidence="2" type="ORF">AND_000696</name>
</gene>
<dbReference type="HOGENOM" id="CLU_1062535_0_0_1"/>
<dbReference type="VEuPathDB" id="VectorBase:ADAC000696"/>
<sequence length="262" mass="30252">MIAGTSSLESVGSKAFLDCLALPRSVVEEFPLAFHLTDCTDPNDKLVCPNGIRLNPEQTGSSKCSVEVPLVKQLRNLPDESVNFLSLEQIRNYIEHTRRYCRPQFTEHSRALLGNFFAQLNSVPSWLEWKTERNIRNIEKIFAQLIAYGKTHGKAYKLDFFYDYTIVYSSPKAVEDLAPSFNRLAEAFCRKLEVLAQEPGREAIDIFLTSRTVCMKRFWMKSDQSKLNNLRYMDLVLKESLRLYPPAPMIGRRKIQKCWVNE</sequence>
<dbReference type="InterPro" id="IPR036396">
    <property type="entry name" value="Cyt_P450_sf"/>
</dbReference>